<keyword evidence="3" id="KW-1185">Reference proteome</keyword>
<organism evidence="2 3">
    <name type="scientific">Ramularia collo-cygni</name>
    <dbReference type="NCBI Taxonomy" id="112498"/>
    <lineage>
        <taxon>Eukaryota</taxon>
        <taxon>Fungi</taxon>
        <taxon>Dikarya</taxon>
        <taxon>Ascomycota</taxon>
        <taxon>Pezizomycotina</taxon>
        <taxon>Dothideomycetes</taxon>
        <taxon>Dothideomycetidae</taxon>
        <taxon>Mycosphaerellales</taxon>
        <taxon>Mycosphaerellaceae</taxon>
        <taxon>Ramularia</taxon>
    </lineage>
</organism>
<gene>
    <name evidence="2" type="ORF">RCC_01313</name>
</gene>
<evidence type="ECO:0000313" key="2">
    <source>
        <dbReference type="EMBL" id="CZT15457.1"/>
    </source>
</evidence>
<protein>
    <recommendedName>
        <fullName evidence="4">F-box domain-containing protein</fullName>
    </recommendedName>
</protein>
<feature type="compositionally biased region" description="Polar residues" evidence="1">
    <location>
        <begin position="12"/>
        <end position="26"/>
    </location>
</feature>
<sequence length="209" mass="23821">MSLHVKAHENRSVASTSIAMPSSQEQNQNLSSAAPRVFNIPELLQMILLELRTNIGEPADIAKLKTLLLCQRVNKTFRATVQNSIDLRRALWFEQLPDAEQQLRRTLEGEECAINPFFRGRNKGPLYIGRKSPHSLVFLNFNHIRWSGDDSSWYRMLFVQASNRAASDRPFMVEFPVGKIGGIFRSTARIDMKIGDFCLGRSKRVTTEK</sequence>
<dbReference type="EMBL" id="FJUY01000001">
    <property type="protein sequence ID" value="CZT15457.1"/>
    <property type="molecule type" value="Genomic_DNA"/>
</dbReference>
<evidence type="ECO:0000256" key="1">
    <source>
        <dbReference type="SAM" id="MobiDB-lite"/>
    </source>
</evidence>
<proteinExistence type="predicted"/>
<evidence type="ECO:0008006" key="4">
    <source>
        <dbReference type="Google" id="ProtNLM"/>
    </source>
</evidence>
<dbReference type="OrthoDB" id="3631417at2759"/>
<dbReference type="AlphaFoldDB" id="A0A2D3UU55"/>
<feature type="region of interest" description="Disordered" evidence="1">
    <location>
        <begin position="1"/>
        <end position="26"/>
    </location>
</feature>
<evidence type="ECO:0000313" key="3">
    <source>
        <dbReference type="Proteomes" id="UP000225277"/>
    </source>
</evidence>
<dbReference type="RefSeq" id="XP_023622353.1">
    <property type="nucleotide sequence ID" value="XM_023766585.1"/>
</dbReference>
<feature type="compositionally biased region" description="Basic and acidic residues" evidence="1">
    <location>
        <begin position="1"/>
        <end position="11"/>
    </location>
</feature>
<name>A0A2D3UU55_9PEZI</name>
<dbReference type="GeneID" id="35596586"/>
<accession>A0A2D3UU55</accession>
<reference evidence="2 3" key="1">
    <citation type="submission" date="2016-03" db="EMBL/GenBank/DDBJ databases">
        <authorList>
            <person name="Ploux O."/>
        </authorList>
    </citation>
    <scope>NUCLEOTIDE SEQUENCE [LARGE SCALE GENOMIC DNA]</scope>
    <source>
        <strain evidence="2 3">URUG2</strain>
    </source>
</reference>
<dbReference type="Proteomes" id="UP000225277">
    <property type="component" value="Unassembled WGS sequence"/>
</dbReference>